<gene>
    <name evidence="9 12" type="primary">ftsY</name>
    <name evidence="12" type="ORF">IQ249_01175</name>
</gene>
<dbReference type="SMART" id="SM00963">
    <property type="entry name" value="SRP54_N"/>
    <property type="match status" value="1"/>
</dbReference>
<dbReference type="EMBL" id="JADEWZ010000001">
    <property type="protein sequence ID" value="MBE9114496.1"/>
    <property type="molecule type" value="Genomic_DNA"/>
</dbReference>
<comment type="caution">
    <text evidence="12">The sequence shown here is derived from an EMBL/GenBank/DDBJ whole genome shotgun (WGS) entry which is preliminary data.</text>
</comment>
<evidence type="ECO:0000313" key="12">
    <source>
        <dbReference type="EMBL" id="MBE9114496.1"/>
    </source>
</evidence>
<keyword evidence="3 9" id="KW-0547">Nucleotide-binding</keyword>
<feature type="compositionally biased region" description="Acidic residues" evidence="10">
    <location>
        <begin position="96"/>
        <end position="142"/>
    </location>
</feature>
<keyword evidence="1 9" id="KW-1003">Cell membrane</keyword>
<evidence type="ECO:0000256" key="8">
    <source>
        <dbReference type="ARBA" id="ARBA00048027"/>
    </source>
</evidence>
<dbReference type="GO" id="GO:0005525">
    <property type="term" value="F:GTP binding"/>
    <property type="evidence" value="ECO:0007669"/>
    <property type="project" value="UniProtKB-UniRule"/>
</dbReference>
<comment type="catalytic activity">
    <reaction evidence="8 9">
        <text>GTP + H2O = GDP + phosphate + H(+)</text>
        <dbReference type="Rhea" id="RHEA:19669"/>
        <dbReference type="ChEBI" id="CHEBI:15377"/>
        <dbReference type="ChEBI" id="CHEBI:15378"/>
        <dbReference type="ChEBI" id="CHEBI:37565"/>
        <dbReference type="ChEBI" id="CHEBI:43474"/>
        <dbReference type="ChEBI" id="CHEBI:58189"/>
        <dbReference type="EC" id="3.6.5.4"/>
    </reaction>
</comment>
<evidence type="ECO:0000313" key="13">
    <source>
        <dbReference type="Proteomes" id="UP000654482"/>
    </source>
</evidence>
<evidence type="ECO:0000259" key="11">
    <source>
        <dbReference type="PROSITE" id="PS00300"/>
    </source>
</evidence>
<keyword evidence="4 9" id="KW-0378">Hydrolase</keyword>
<evidence type="ECO:0000256" key="6">
    <source>
        <dbReference type="ARBA" id="ARBA00023136"/>
    </source>
</evidence>
<dbReference type="GO" id="GO:0003924">
    <property type="term" value="F:GTPase activity"/>
    <property type="evidence" value="ECO:0007669"/>
    <property type="project" value="UniProtKB-UniRule"/>
</dbReference>
<dbReference type="PROSITE" id="PS00300">
    <property type="entry name" value="SRP54"/>
    <property type="match status" value="1"/>
</dbReference>
<dbReference type="HAMAP" id="MF_00920">
    <property type="entry name" value="FtsY"/>
    <property type="match status" value="1"/>
</dbReference>
<dbReference type="Gene3D" id="3.40.50.300">
    <property type="entry name" value="P-loop containing nucleotide triphosphate hydrolases"/>
    <property type="match status" value="1"/>
</dbReference>
<dbReference type="NCBIfam" id="TIGR00064">
    <property type="entry name" value="ftsY"/>
    <property type="match status" value="1"/>
</dbReference>
<dbReference type="AlphaFoldDB" id="A0A8J7B6P9"/>
<evidence type="ECO:0000256" key="5">
    <source>
        <dbReference type="ARBA" id="ARBA00023134"/>
    </source>
</evidence>
<feature type="domain" description="SRP54-type proteins GTP-binding" evidence="11">
    <location>
        <begin position="621"/>
        <end position="634"/>
    </location>
</feature>
<keyword evidence="7 9" id="KW-0675">Receptor</keyword>
<dbReference type="SUPFAM" id="SSF47364">
    <property type="entry name" value="Domain of the SRP/SRP receptor G-proteins"/>
    <property type="match status" value="1"/>
</dbReference>
<comment type="similarity">
    <text evidence="9">Belongs to the GTP-binding SRP family. FtsY subfamily.</text>
</comment>
<dbReference type="InterPro" id="IPR004390">
    <property type="entry name" value="SR_rcpt_FtsY"/>
</dbReference>
<dbReference type="InterPro" id="IPR027417">
    <property type="entry name" value="P-loop_NTPase"/>
</dbReference>
<keyword evidence="6 9" id="KW-0472">Membrane</keyword>
<evidence type="ECO:0000256" key="3">
    <source>
        <dbReference type="ARBA" id="ARBA00022741"/>
    </source>
</evidence>
<evidence type="ECO:0000256" key="9">
    <source>
        <dbReference type="HAMAP-Rule" id="MF_00920"/>
    </source>
</evidence>
<dbReference type="PANTHER" id="PTHR43134">
    <property type="entry name" value="SIGNAL RECOGNITION PARTICLE RECEPTOR SUBUNIT ALPHA"/>
    <property type="match status" value="1"/>
</dbReference>
<accession>A0A8J7B6P9</accession>
<sequence>MPVFDWFRRKFGDRAQEENAEQQQQEQAQPPEPETTQAESTETKEDYLKWAQAAYQNIQQRQAEQEQEVVESEPEESVAEEEPVTEEPVTEQVEPTVEEPVAEIPVTEEAELTQEEPVTEELETVAEESVTEQVEPEVEETVAEIPATEEIASTSEEPESTQGEPEPVIEEPVTEQVEPTVEETVTEIPVTEEAELTQEEPVTEELETVAEESVTEQVEPEVEEPVAEEIESTSEEPEPVVEESDTEEIESTPEEPVTQEEEAASETPATEEEPAPAPVPAWMQKSDALERLKATAIETEEPEPTTQKTEEPEVAFDEDFVWSAQVLASQGRQPDDVSVEEINWLKRLRQGLGKTRRGLINQLKSIVGQGPLNADAVMEIEALLLQADVGVEATDYIIETLQEKLREEALPPERAIAYLKKILKDLLDRPLENEDDPTFVPEKDILNIWLLTGVNGAGKTTTIGKLAHLAQKSGYTCLIAAADTFRAAAVEQVKVWGERSNTQVIANPGQNTDPAAVVFDAIAAAQSRNTELLLVDTAGRLQNKKNLMEELAKIRRIIDKKAPDTQVESLLVLDATLGQNGLRQAQVFSEAAKLSGVVLTKLDGTAKGGVALAVAQQLNLPIRFIGAGEGIEDLRPFSSYEFVEALLSE</sequence>
<dbReference type="InterPro" id="IPR013822">
    <property type="entry name" value="Signal_recog_particl_SRP54_hlx"/>
</dbReference>
<dbReference type="CDD" id="cd17874">
    <property type="entry name" value="FtsY"/>
    <property type="match status" value="1"/>
</dbReference>
<keyword evidence="5 9" id="KW-0342">GTP-binding</keyword>
<feature type="region of interest" description="Disordered" evidence="10">
    <location>
        <begin position="1"/>
        <end position="44"/>
    </location>
</feature>
<comment type="function">
    <text evidence="9">Involved in targeting and insertion of nascent membrane proteins into the cytoplasmic membrane. Acts as a receptor for the complex formed by the signal recognition particle (SRP) and the ribosome-nascent chain (RNC).</text>
</comment>
<dbReference type="GO" id="GO:0005047">
    <property type="term" value="F:signal recognition particle binding"/>
    <property type="evidence" value="ECO:0007669"/>
    <property type="project" value="TreeGrafter"/>
</dbReference>
<keyword evidence="2 9" id="KW-0963">Cytoplasm</keyword>
<dbReference type="InterPro" id="IPR003593">
    <property type="entry name" value="AAA+_ATPase"/>
</dbReference>
<feature type="binding site" evidence="9">
    <location>
        <begin position="536"/>
        <end position="540"/>
    </location>
    <ligand>
        <name>GTP</name>
        <dbReference type="ChEBI" id="CHEBI:37565"/>
    </ligand>
</feature>
<keyword evidence="13" id="KW-1185">Reference proteome</keyword>
<evidence type="ECO:0000256" key="4">
    <source>
        <dbReference type="ARBA" id="ARBA00022801"/>
    </source>
</evidence>
<feature type="binding site" evidence="9">
    <location>
        <begin position="453"/>
        <end position="460"/>
    </location>
    <ligand>
        <name>GTP</name>
        <dbReference type="ChEBI" id="CHEBI:37565"/>
    </ligand>
</feature>
<feature type="compositionally biased region" description="Basic and acidic residues" evidence="10">
    <location>
        <begin position="1"/>
        <end position="17"/>
    </location>
</feature>
<feature type="compositionally biased region" description="Low complexity" evidence="10">
    <location>
        <begin position="143"/>
        <end position="152"/>
    </location>
</feature>
<dbReference type="SMART" id="SM00382">
    <property type="entry name" value="AAA"/>
    <property type="match status" value="1"/>
</dbReference>
<feature type="binding site" evidence="9">
    <location>
        <begin position="600"/>
        <end position="603"/>
    </location>
    <ligand>
        <name>GTP</name>
        <dbReference type="ChEBI" id="CHEBI:37565"/>
    </ligand>
</feature>
<dbReference type="Pfam" id="PF00448">
    <property type="entry name" value="SRP54"/>
    <property type="match status" value="1"/>
</dbReference>
<evidence type="ECO:0000256" key="1">
    <source>
        <dbReference type="ARBA" id="ARBA00022475"/>
    </source>
</evidence>
<reference evidence="12" key="1">
    <citation type="submission" date="2020-10" db="EMBL/GenBank/DDBJ databases">
        <authorList>
            <person name="Castelo-Branco R."/>
            <person name="Eusebio N."/>
            <person name="Adriana R."/>
            <person name="Vieira A."/>
            <person name="Brugerolle De Fraissinette N."/>
            <person name="Rezende De Castro R."/>
            <person name="Schneider M.P."/>
            <person name="Vasconcelos V."/>
            <person name="Leao P.N."/>
        </authorList>
    </citation>
    <scope>NUCLEOTIDE SEQUENCE</scope>
    <source>
        <strain evidence="12">LEGE 07157</strain>
    </source>
</reference>
<dbReference type="FunFam" id="1.20.120.140:FF:000002">
    <property type="entry name" value="Signal recognition particle receptor FtsY"/>
    <property type="match status" value="1"/>
</dbReference>
<protein>
    <recommendedName>
        <fullName evidence="9">Signal recognition particle receptor FtsY</fullName>
        <shortName evidence="9">SRP receptor</shortName>
        <ecNumber evidence="9">3.6.5.4</ecNumber>
    </recommendedName>
</protein>
<dbReference type="InterPro" id="IPR000897">
    <property type="entry name" value="SRP54_GTPase_dom"/>
</dbReference>
<dbReference type="SUPFAM" id="SSF52540">
    <property type="entry name" value="P-loop containing nucleoside triphosphate hydrolases"/>
    <property type="match status" value="1"/>
</dbReference>
<evidence type="ECO:0000256" key="7">
    <source>
        <dbReference type="ARBA" id="ARBA00023170"/>
    </source>
</evidence>
<dbReference type="Proteomes" id="UP000654482">
    <property type="component" value="Unassembled WGS sequence"/>
</dbReference>
<comment type="subunit">
    <text evidence="9">Part of the signal recognition particle protein translocation system, which is composed of SRP and FtsY.</text>
</comment>
<feature type="compositionally biased region" description="Acidic residues" evidence="10">
    <location>
        <begin position="180"/>
        <end position="274"/>
    </location>
</feature>
<feature type="region of interest" description="Disordered" evidence="10">
    <location>
        <begin position="59"/>
        <end position="282"/>
    </location>
</feature>
<dbReference type="GO" id="GO:0005886">
    <property type="term" value="C:plasma membrane"/>
    <property type="evidence" value="ECO:0007669"/>
    <property type="project" value="UniProtKB-SubCell"/>
</dbReference>
<feature type="compositionally biased region" description="Low complexity" evidence="10">
    <location>
        <begin position="21"/>
        <end position="40"/>
    </location>
</feature>
<evidence type="ECO:0000256" key="10">
    <source>
        <dbReference type="SAM" id="MobiDB-lite"/>
    </source>
</evidence>
<dbReference type="Pfam" id="PF02881">
    <property type="entry name" value="SRP54_N"/>
    <property type="match status" value="1"/>
</dbReference>
<dbReference type="Gene3D" id="1.20.120.140">
    <property type="entry name" value="Signal recognition particle SRP54, nucleotide-binding domain"/>
    <property type="match status" value="1"/>
</dbReference>
<dbReference type="EC" id="3.6.5.4" evidence="9"/>
<organism evidence="12 13">
    <name type="scientific">Lusitaniella coriacea LEGE 07157</name>
    <dbReference type="NCBI Taxonomy" id="945747"/>
    <lineage>
        <taxon>Bacteria</taxon>
        <taxon>Bacillati</taxon>
        <taxon>Cyanobacteriota</taxon>
        <taxon>Cyanophyceae</taxon>
        <taxon>Spirulinales</taxon>
        <taxon>Lusitaniellaceae</taxon>
        <taxon>Lusitaniella</taxon>
    </lineage>
</organism>
<dbReference type="PANTHER" id="PTHR43134:SF1">
    <property type="entry name" value="SIGNAL RECOGNITION PARTICLE RECEPTOR SUBUNIT ALPHA"/>
    <property type="match status" value="1"/>
</dbReference>
<name>A0A8J7B6P9_9CYAN</name>
<dbReference type="SMART" id="SM00962">
    <property type="entry name" value="SRP54"/>
    <property type="match status" value="1"/>
</dbReference>
<comment type="subcellular location">
    <subcellularLocation>
        <location evidence="9">Cell membrane</location>
        <topology evidence="9">Peripheral membrane protein</topology>
        <orientation evidence="9">Cytoplasmic side</orientation>
    </subcellularLocation>
    <subcellularLocation>
        <location evidence="9">Cytoplasm</location>
    </subcellularLocation>
</comment>
<proteinExistence type="inferred from homology"/>
<feature type="compositionally biased region" description="Acidic residues" evidence="10">
    <location>
        <begin position="65"/>
        <end position="89"/>
    </location>
</feature>
<dbReference type="GO" id="GO:0005737">
    <property type="term" value="C:cytoplasm"/>
    <property type="evidence" value="ECO:0007669"/>
    <property type="project" value="UniProtKB-SubCell"/>
</dbReference>
<dbReference type="InterPro" id="IPR042101">
    <property type="entry name" value="SRP54_N_sf"/>
</dbReference>
<dbReference type="GO" id="GO:0006614">
    <property type="term" value="P:SRP-dependent cotranslational protein targeting to membrane"/>
    <property type="evidence" value="ECO:0007669"/>
    <property type="project" value="InterPro"/>
</dbReference>
<dbReference type="InterPro" id="IPR036225">
    <property type="entry name" value="SRP/SRP_N"/>
</dbReference>
<dbReference type="FunFam" id="3.40.50.300:FF:000053">
    <property type="entry name" value="Signal recognition particle receptor FtsY"/>
    <property type="match status" value="1"/>
</dbReference>
<evidence type="ECO:0000256" key="2">
    <source>
        <dbReference type="ARBA" id="ARBA00022490"/>
    </source>
</evidence>